<accession>A0A670JXV4</accession>
<proteinExistence type="inferred from homology"/>
<dbReference type="GO" id="GO:0061507">
    <property type="term" value="F:2',3'-cyclic GMP-AMP binding"/>
    <property type="evidence" value="ECO:0007669"/>
    <property type="project" value="Ensembl"/>
</dbReference>
<dbReference type="GO" id="GO:0033116">
    <property type="term" value="C:endoplasmic reticulum-Golgi intermediate compartment membrane"/>
    <property type="evidence" value="ECO:0007669"/>
    <property type="project" value="UniProtKB-SubCell"/>
</dbReference>
<dbReference type="InterPro" id="IPR047191">
    <property type="entry name" value="STING_C_chordates"/>
</dbReference>
<keyword evidence="12" id="KW-0472">Membrane</keyword>
<organism evidence="16 17">
    <name type="scientific">Podarcis muralis</name>
    <name type="common">Wall lizard</name>
    <name type="synonym">Lacerta muralis</name>
    <dbReference type="NCBI Taxonomy" id="64176"/>
    <lineage>
        <taxon>Eukaryota</taxon>
        <taxon>Metazoa</taxon>
        <taxon>Chordata</taxon>
        <taxon>Craniata</taxon>
        <taxon>Vertebrata</taxon>
        <taxon>Euteleostomi</taxon>
        <taxon>Lepidosauria</taxon>
        <taxon>Squamata</taxon>
        <taxon>Bifurcata</taxon>
        <taxon>Unidentata</taxon>
        <taxon>Episquamata</taxon>
        <taxon>Laterata</taxon>
        <taxon>Lacertibaenia</taxon>
        <taxon>Lacertidae</taxon>
        <taxon>Podarcis</taxon>
    </lineage>
</organism>
<dbReference type="AlphaFoldDB" id="A0A670JXV4"/>
<dbReference type="GO" id="GO:0002230">
    <property type="term" value="P:positive regulation of defense response to virus by host"/>
    <property type="evidence" value="ECO:0007669"/>
    <property type="project" value="Ensembl"/>
</dbReference>
<dbReference type="GO" id="GO:0016239">
    <property type="term" value="P:positive regulation of macroautophagy"/>
    <property type="evidence" value="ECO:0007669"/>
    <property type="project" value="Ensembl"/>
</dbReference>
<dbReference type="InterPro" id="IPR038623">
    <property type="entry name" value="STING_C_sf"/>
</dbReference>
<evidence type="ECO:0000256" key="6">
    <source>
        <dbReference type="ARBA" id="ARBA00009027"/>
    </source>
</evidence>
<dbReference type="GO" id="GO:0042803">
    <property type="term" value="F:protein homodimerization activity"/>
    <property type="evidence" value="ECO:0007669"/>
    <property type="project" value="Ensembl"/>
</dbReference>
<dbReference type="GO" id="GO:0070972">
    <property type="term" value="P:protein localization to endoplasmic reticulum"/>
    <property type="evidence" value="ECO:0007669"/>
    <property type="project" value="Ensembl"/>
</dbReference>
<reference evidence="16" key="3">
    <citation type="submission" date="2025-09" db="UniProtKB">
        <authorList>
            <consortium name="Ensembl"/>
        </authorList>
    </citation>
    <scope>IDENTIFICATION</scope>
</reference>
<evidence type="ECO:0000256" key="13">
    <source>
        <dbReference type="ARBA" id="ARBA00024169"/>
    </source>
</evidence>
<protein>
    <recommendedName>
        <fullName evidence="7">Stimulator of interferon genes protein</fullName>
    </recommendedName>
</protein>
<dbReference type="GO" id="GO:0032728">
    <property type="term" value="P:positive regulation of interferon-beta production"/>
    <property type="evidence" value="ECO:0007669"/>
    <property type="project" value="Ensembl"/>
</dbReference>
<dbReference type="GO" id="GO:0061629">
    <property type="term" value="F:RNA polymerase II-specific DNA-binding transcription factor binding"/>
    <property type="evidence" value="ECO:0007669"/>
    <property type="project" value="Ensembl"/>
</dbReference>
<dbReference type="GO" id="GO:0005741">
    <property type="term" value="C:mitochondrial outer membrane"/>
    <property type="evidence" value="ECO:0007669"/>
    <property type="project" value="Ensembl"/>
</dbReference>
<dbReference type="GO" id="GO:0000139">
    <property type="term" value="C:Golgi membrane"/>
    <property type="evidence" value="ECO:0007669"/>
    <property type="project" value="UniProtKB-SubCell"/>
</dbReference>
<dbReference type="GeneTree" id="ENSGT00390000008582"/>
<evidence type="ECO:0000256" key="1">
    <source>
        <dbReference type="ARBA" id="ARBA00004457"/>
    </source>
</evidence>
<dbReference type="GO" id="GO:0048471">
    <property type="term" value="C:perinuclear region of cytoplasm"/>
    <property type="evidence" value="ECO:0007669"/>
    <property type="project" value="UniProtKB-SubCell"/>
</dbReference>
<dbReference type="InterPro" id="IPR055432">
    <property type="entry name" value="STING_LBD"/>
</dbReference>
<dbReference type="PANTHER" id="PTHR34339:SF1">
    <property type="entry name" value="STIMULATOR OF INTERFERON GENES PROTEIN"/>
    <property type="match status" value="1"/>
</dbReference>
<evidence type="ECO:0000313" key="17">
    <source>
        <dbReference type="Proteomes" id="UP000472272"/>
    </source>
</evidence>
<name>A0A670JXV4_PODMU</name>
<dbReference type="Gene3D" id="1.20.5.5200">
    <property type="match status" value="1"/>
</dbReference>
<keyword evidence="9" id="KW-0547">Nucleotide-binding</keyword>
<dbReference type="Gene3D" id="3.40.50.12100">
    <property type="entry name" value="Stimulator of interferon genes protein"/>
    <property type="match status" value="1"/>
</dbReference>
<dbReference type="GO" id="GO:0071360">
    <property type="term" value="P:cellular response to exogenous dsRNA"/>
    <property type="evidence" value="ECO:0007669"/>
    <property type="project" value="Ensembl"/>
</dbReference>
<dbReference type="GO" id="GO:0050727">
    <property type="term" value="P:regulation of inflammatory response"/>
    <property type="evidence" value="ECO:0007669"/>
    <property type="project" value="Ensembl"/>
</dbReference>
<dbReference type="GO" id="GO:0032527">
    <property type="term" value="P:protein exit from endoplasmic reticulum"/>
    <property type="evidence" value="ECO:0007669"/>
    <property type="project" value="Ensembl"/>
</dbReference>
<dbReference type="GO" id="GO:0051259">
    <property type="term" value="P:protein complex oligomerization"/>
    <property type="evidence" value="ECO:0007669"/>
    <property type="project" value="Ensembl"/>
</dbReference>
<dbReference type="FunFam" id="3.40.50.12100:FF:000001">
    <property type="entry name" value="Stimulator of interferon genes protein"/>
    <property type="match status" value="1"/>
</dbReference>
<evidence type="ECO:0000256" key="8">
    <source>
        <dbReference type="ARBA" id="ARBA00022692"/>
    </source>
</evidence>
<dbReference type="GO" id="GO:0060340">
    <property type="term" value="P:positive regulation of type I interferon-mediated signaling pathway"/>
    <property type="evidence" value="ECO:0007669"/>
    <property type="project" value="Ensembl"/>
</dbReference>
<dbReference type="FunFam" id="1.20.5.5200:FF:000001">
    <property type="entry name" value="Stimulator of interferon genes protein"/>
    <property type="match status" value="1"/>
</dbReference>
<dbReference type="PANTHER" id="PTHR34339">
    <property type="entry name" value="STIMULATOR OF INTERFERON GENES PROTEIN"/>
    <property type="match status" value="1"/>
</dbReference>
<dbReference type="CDD" id="cd22658">
    <property type="entry name" value="STING_C_metazoan-like"/>
    <property type="match status" value="1"/>
</dbReference>
<evidence type="ECO:0000256" key="12">
    <source>
        <dbReference type="ARBA" id="ARBA00023136"/>
    </source>
</evidence>
<dbReference type="GO" id="GO:0141111">
    <property type="term" value="P:positive regulation of cGAS/STING signaling pathway"/>
    <property type="evidence" value="ECO:0007669"/>
    <property type="project" value="Ensembl"/>
</dbReference>
<evidence type="ECO:0000256" key="2">
    <source>
        <dbReference type="ARBA" id="ARBA00004477"/>
    </source>
</evidence>
<evidence type="ECO:0000256" key="10">
    <source>
        <dbReference type="ARBA" id="ARBA00022824"/>
    </source>
</evidence>
<dbReference type="OMA" id="QYGQAGF"/>
<dbReference type="GO" id="GO:0045944">
    <property type="term" value="P:positive regulation of transcription by RNA polymerase II"/>
    <property type="evidence" value="ECO:0007669"/>
    <property type="project" value="Ensembl"/>
</dbReference>
<dbReference type="GO" id="GO:0005777">
    <property type="term" value="C:peroxisome"/>
    <property type="evidence" value="ECO:0007669"/>
    <property type="project" value="Ensembl"/>
</dbReference>
<dbReference type="Proteomes" id="UP000472272">
    <property type="component" value="Chromosome 7"/>
</dbReference>
<dbReference type="GO" id="GO:0140374">
    <property type="term" value="P:antiviral innate immune response"/>
    <property type="evidence" value="ECO:0007669"/>
    <property type="project" value="Ensembl"/>
</dbReference>
<dbReference type="InterPro" id="IPR055434">
    <property type="entry name" value="STING_TM"/>
</dbReference>
<dbReference type="Pfam" id="PF15009">
    <property type="entry name" value="STING_LBD"/>
    <property type="match status" value="1"/>
</dbReference>
<comment type="subcellular location">
    <subcellularLocation>
        <location evidence="4">Cytoplasm</location>
        <location evidence="4">Perinuclear region</location>
    </subcellularLocation>
    <subcellularLocation>
        <location evidence="3">Cytoplasmic vesicle</location>
        <location evidence="3">Autophagosome membrane</location>
        <topology evidence="3">Multi-pass membrane protein</topology>
    </subcellularLocation>
    <subcellularLocation>
        <location evidence="2">Endoplasmic reticulum membrane</location>
        <topology evidence="2">Multi-pass membrane protein</topology>
    </subcellularLocation>
    <subcellularLocation>
        <location evidence="1">Endoplasmic reticulum-Golgi intermediate compartment membrane</location>
        <topology evidence="1">Multi-pass membrane protein</topology>
    </subcellularLocation>
    <subcellularLocation>
        <location evidence="5">Golgi apparatus membrane</location>
        <topology evidence="5">Multi-pass membrane protein</topology>
    </subcellularLocation>
</comment>
<dbReference type="GO" id="GO:0031625">
    <property type="term" value="F:ubiquitin protein ligase binding"/>
    <property type="evidence" value="ECO:0007669"/>
    <property type="project" value="Ensembl"/>
</dbReference>
<evidence type="ECO:0000256" key="5">
    <source>
        <dbReference type="ARBA" id="ARBA00004653"/>
    </source>
</evidence>
<gene>
    <name evidence="16" type="primary">STING1</name>
</gene>
<evidence type="ECO:0000256" key="7">
    <source>
        <dbReference type="ARBA" id="ARBA00018708"/>
    </source>
</evidence>
<dbReference type="GO" id="GO:0005768">
    <property type="term" value="C:endosome"/>
    <property type="evidence" value="ECO:0007669"/>
    <property type="project" value="Ensembl"/>
</dbReference>
<dbReference type="GO" id="GO:0005789">
    <property type="term" value="C:endoplasmic reticulum membrane"/>
    <property type="evidence" value="ECO:0007669"/>
    <property type="project" value="UniProtKB-SubCell"/>
</dbReference>
<dbReference type="GO" id="GO:0061709">
    <property type="term" value="P:reticulophagy"/>
    <property type="evidence" value="ECO:0007669"/>
    <property type="project" value="Ensembl"/>
</dbReference>
<dbReference type="Pfam" id="PF23417">
    <property type="entry name" value="STING_TM"/>
    <property type="match status" value="1"/>
</dbReference>
<keyword evidence="8" id="KW-0812">Transmembrane</keyword>
<dbReference type="GO" id="GO:1990231">
    <property type="term" value="C:STING complex"/>
    <property type="evidence" value="ECO:0007669"/>
    <property type="project" value="Ensembl"/>
</dbReference>
<dbReference type="GO" id="GO:0035591">
    <property type="term" value="F:signaling adaptor activity"/>
    <property type="evidence" value="ECO:0007669"/>
    <property type="project" value="Ensembl"/>
</dbReference>
<dbReference type="GO" id="GO:0015252">
    <property type="term" value="F:proton channel activity"/>
    <property type="evidence" value="ECO:0007669"/>
    <property type="project" value="Ensembl"/>
</dbReference>
<feature type="domain" description="STING transmembrane" evidence="15">
    <location>
        <begin position="51"/>
        <end position="160"/>
    </location>
</feature>
<dbReference type="GO" id="GO:0035438">
    <property type="term" value="F:cyclic-di-GMP binding"/>
    <property type="evidence" value="ECO:0007669"/>
    <property type="project" value="Ensembl"/>
</dbReference>
<dbReference type="GO" id="GO:0003713">
    <property type="term" value="F:transcription coactivator activity"/>
    <property type="evidence" value="ECO:0007669"/>
    <property type="project" value="Ensembl"/>
</dbReference>
<keyword evidence="11" id="KW-1133">Transmembrane helix</keyword>
<dbReference type="GO" id="GO:0120283">
    <property type="term" value="F:protein serine/threonine kinase binding"/>
    <property type="evidence" value="ECO:0007669"/>
    <property type="project" value="Ensembl"/>
</dbReference>
<sequence length="361" mass="41427">MPCKEEQPSDISASLIPRPRGNRARHVSYLFLALCVCFLCLTEQSLDLVFHCIVIHFTALQVGALCQGACNFAEELRHVTSRYHGSYLRALNACLELRKRSFLFLLLCGVAYLHLLKESGLPVCRNLIIVCFCQLLNFVFDLQVAHPSAAEISEMYERNNCNVAQGLAWSYYVGYLKFILPGLKDRIREFNRSNNHLLNCEKTWKLHILIPLSCDMCDDLQTVDSHIHFIKNLPELNVDVAGIKKRSYKNSIYGILSENKEKHFCVMEYATPLRSLFAMSQDESAAFSCQDRLEQAKLFCRALEEILQRSKYCSGCYRLIVYDGKKWDDSLATNLVPRRDPCALGTQKELPLCSYVFCLWF</sequence>
<keyword evidence="10" id="KW-0256">Endoplasmic reticulum</keyword>
<keyword evidence="17" id="KW-1185">Reference proteome</keyword>
<reference evidence="16 17" key="1">
    <citation type="journal article" date="2019" name="Proc. Natl. Acad. Sci. U.S.A.">
        <title>Regulatory changes in pterin and carotenoid genes underlie balanced color polymorphisms in the wall lizard.</title>
        <authorList>
            <person name="Andrade P."/>
            <person name="Pinho C."/>
            <person name="Perez I de Lanuza G."/>
            <person name="Afonso S."/>
            <person name="Brejcha J."/>
            <person name="Rubin C.J."/>
            <person name="Wallerman O."/>
            <person name="Pereira P."/>
            <person name="Sabatino S.J."/>
            <person name="Bellati A."/>
            <person name="Pellitteri-Rosa D."/>
            <person name="Bosakova Z."/>
            <person name="Bunikis I."/>
            <person name="Carretero M.A."/>
            <person name="Feiner N."/>
            <person name="Marsik P."/>
            <person name="Pauperio F."/>
            <person name="Salvi D."/>
            <person name="Soler L."/>
            <person name="While G.M."/>
            <person name="Uller T."/>
            <person name="Font E."/>
            <person name="Andersson L."/>
            <person name="Carneiro M."/>
        </authorList>
    </citation>
    <scope>NUCLEOTIDE SEQUENCE</scope>
</reference>
<reference evidence="16" key="2">
    <citation type="submission" date="2025-08" db="UniProtKB">
        <authorList>
            <consortium name="Ensembl"/>
        </authorList>
    </citation>
    <scope>IDENTIFICATION</scope>
</reference>
<dbReference type="InterPro" id="IPR029158">
    <property type="entry name" value="STING"/>
</dbReference>
<evidence type="ECO:0000259" key="14">
    <source>
        <dbReference type="Pfam" id="PF15009"/>
    </source>
</evidence>
<dbReference type="GO" id="GO:0036064">
    <property type="term" value="C:ciliary basal body"/>
    <property type="evidence" value="ECO:0007669"/>
    <property type="project" value="Ensembl"/>
</dbReference>
<dbReference type="GO" id="GO:0035458">
    <property type="term" value="P:cellular response to interferon-beta"/>
    <property type="evidence" value="ECO:0007669"/>
    <property type="project" value="Ensembl"/>
</dbReference>
<dbReference type="GO" id="GO:0005829">
    <property type="term" value="C:cytosol"/>
    <property type="evidence" value="ECO:0007669"/>
    <property type="project" value="Ensembl"/>
</dbReference>
<comment type="similarity">
    <text evidence="6">Belongs to the STING family.</text>
</comment>
<evidence type="ECO:0000259" key="15">
    <source>
        <dbReference type="Pfam" id="PF23417"/>
    </source>
</evidence>
<feature type="domain" description="STING ligand-binding" evidence="14">
    <location>
        <begin position="162"/>
        <end position="330"/>
    </location>
</feature>
<evidence type="ECO:0000256" key="11">
    <source>
        <dbReference type="ARBA" id="ARBA00022989"/>
    </source>
</evidence>
<dbReference type="GO" id="GO:0000421">
    <property type="term" value="C:autophagosome membrane"/>
    <property type="evidence" value="ECO:0007669"/>
    <property type="project" value="UniProtKB-SubCell"/>
</dbReference>
<dbReference type="GO" id="GO:0000045">
    <property type="term" value="P:autophagosome assembly"/>
    <property type="evidence" value="ECO:0007669"/>
    <property type="project" value="Ensembl"/>
</dbReference>
<evidence type="ECO:0000256" key="9">
    <source>
        <dbReference type="ARBA" id="ARBA00022741"/>
    </source>
</evidence>
<evidence type="ECO:0000313" key="16">
    <source>
        <dbReference type="Ensembl" id="ENSPMRP00000030143.1"/>
    </source>
</evidence>
<dbReference type="GO" id="GO:0005654">
    <property type="term" value="C:nucleoplasm"/>
    <property type="evidence" value="ECO:0007669"/>
    <property type="project" value="Ensembl"/>
</dbReference>
<evidence type="ECO:0000256" key="3">
    <source>
        <dbReference type="ARBA" id="ARBA00004542"/>
    </source>
</evidence>
<dbReference type="GO" id="GO:0140896">
    <property type="term" value="P:cGAS/STING signaling pathway"/>
    <property type="evidence" value="ECO:0007669"/>
    <property type="project" value="Ensembl"/>
</dbReference>
<comment type="catalytic activity">
    <reaction evidence="13">
        <text>H(+)(in) = H(+)(out)</text>
        <dbReference type="Rhea" id="RHEA:34979"/>
        <dbReference type="ChEBI" id="CHEBI:15378"/>
    </reaction>
</comment>
<dbReference type="Ensembl" id="ENSPMRT00000031962.1">
    <property type="protein sequence ID" value="ENSPMRP00000030143.1"/>
    <property type="gene ID" value="ENSPMRG00000019479.1"/>
</dbReference>
<evidence type="ECO:0000256" key="4">
    <source>
        <dbReference type="ARBA" id="ARBA00004556"/>
    </source>
</evidence>